<dbReference type="InterPro" id="IPR002013">
    <property type="entry name" value="SAC_dom"/>
</dbReference>
<keyword evidence="7" id="KW-1185">Reference proteome</keyword>
<comment type="similarity">
    <text evidence="2">In the central section; belongs to the inositol 1,4,5-trisphosphate 5-phosphatase family.</text>
</comment>
<dbReference type="EC" id="3.1.3.36" evidence="3"/>
<dbReference type="InParanoid" id="I7MFX4"/>
<comment type="similarity">
    <text evidence="1">Belongs to the synaptojanin family.</text>
</comment>
<dbReference type="GO" id="GO:0046856">
    <property type="term" value="P:phosphatidylinositol dephosphorylation"/>
    <property type="evidence" value="ECO:0007669"/>
    <property type="project" value="InterPro"/>
</dbReference>
<dbReference type="Gene3D" id="3.60.10.10">
    <property type="entry name" value="Endonuclease/exonuclease/phosphatase"/>
    <property type="match status" value="1"/>
</dbReference>
<dbReference type="OMA" id="HPCHELR"/>
<dbReference type="STRING" id="312017.I7MFX4"/>
<sequence length="1053" mass="122381">MLKLFKSNSNKTKENEVISMKFEKTEKTVNLQTYNTRAIQLIEQQDLFYLQADKQITNIQTCLQIDRKTGNISEIPQDEVKSSKVLTDYSGFLGIINIAGVNFLMFVKDVHILSVLDGRDKIYEMVSLDFVQIHQSANKLSKDIHEFTSYIEKYLCSKNGGYYFSYTYPLTVSQQKINDLRKLQQNLNKPVFHLVDNDFLWNHHLLKPLVDQMVSKEWQAQLIQGHVYNVVIGSDAKNLIFYTIISRRQCKRGGTRYNHRGIDSEGYVANFVESEQIILFNSMKRIISHLQIRGSVPSYWTQRGISAKLIIESSRELSDQACSLHLNYLKNNYNNVICVDLMTENKQDELKLMTEFRNLLLNPSTESNSIGQIKKDFQGFIQYFEFDFHREVKGDKFENIDKFISSTFLQDLQNYGCFVKKYSLEFDQIGKSLNDQIGEVQWRQKGIVRTNCLDCLDRTNFFQLRVAFNAVQKVIFPYLGIELKNADFDNFCKDFQYSWGKNGDRISNHYAGTKATTSMVAKKGKSGVLGFIKGKLTSGQRFFKGIFTDAYKQQCYSVILGEHYETQQNLEYQENLYKELKQAESRFISHNNITIFVASWSVNSYVPDKKSNLNTIFKNNLHNTNCNYKIRNMQQSSIKETDSRQISQGGKDSIFSIKNSKKCDIVIVGLQEIVELSAKNILQISQPKSTDLQQKWQELIHEHIGGQQEYFFVDSHSMAGITTFIFARVDLKEKISDIEYDDVPTNLGGKFINKGGVGFRFWVDDTSIAVLNCHLPAGQSNIDQKISSFNSIHQKLFQQEGMAIYKRDPIWKSDKVILMGNLNFRVDKKEKDCKNEIQQIINLQKGGEFVKSSQEIQQKLISYDQLKCLNYLAQNQNSSQKENVDQNLEFQPLSSDAKKYFNNYISDCKLYLENYYEKKIHFLPTYKFEVGSDNYHNSWKSRVPSYSDRIFIWDVEKQNQGIEQSYLQYDSVYGIDNSDHKPIFAILTFDVKEIDYQLREQIIEEIILKQQGKTQSNFLMNLNNDDNDFYDQNENITQKGAFESFVDKDFFSS</sequence>
<dbReference type="SUPFAM" id="SSF56219">
    <property type="entry name" value="DNase I-like"/>
    <property type="match status" value="1"/>
</dbReference>
<name>I7MFX4_TETTS</name>
<dbReference type="InterPro" id="IPR046985">
    <property type="entry name" value="IP5"/>
</dbReference>
<protein>
    <recommendedName>
        <fullName evidence="3">phosphoinositide 5-phosphatase</fullName>
        <ecNumber evidence="3">3.1.3.36</ecNumber>
    </recommendedName>
</protein>
<dbReference type="PANTHER" id="PTHR11200">
    <property type="entry name" value="INOSITOL 5-PHOSPHATASE"/>
    <property type="match status" value="1"/>
</dbReference>
<evidence type="ECO:0000313" key="6">
    <source>
        <dbReference type="EMBL" id="EAS00764.1"/>
    </source>
</evidence>
<organism evidence="6 7">
    <name type="scientific">Tetrahymena thermophila (strain SB210)</name>
    <dbReference type="NCBI Taxonomy" id="312017"/>
    <lineage>
        <taxon>Eukaryota</taxon>
        <taxon>Sar</taxon>
        <taxon>Alveolata</taxon>
        <taxon>Ciliophora</taxon>
        <taxon>Intramacronucleata</taxon>
        <taxon>Oligohymenophorea</taxon>
        <taxon>Hymenostomatida</taxon>
        <taxon>Tetrahymenina</taxon>
        <taxon>Tetrahymenidae</taxon>
        <taxon>Tetrahymena</taxon>
    </lineage>
</organism>
<reference evidence="7" key="1">
    <citation type="journal article" date="2006" name="PLoS Biol.">
        <title>Macronuclear genome sequence of the ciliate Tetrahymena thermophila, a model eukaryote.</title>
        <authorList>
            <person name="Eisen J.A."/>
            <person name="Coyne R.S."/>
            <person name="Wu M."/>
            <person name="Wu D."/>
            <person name="Thiagarajan M."/>
            <person name="Wortman J.R."/>
            <person name="Badger J.H."/>
            <person name="Ren Q."/>
            <person name="Amedeo P."/>
            <person name="Jones K.M."/>
            <person name="Tallon L.J."/>
            <person name="Delcher A.L."/>
            <person name="Salzberg S.L."/>
            <person name="Silva J.C."/>
            <person name="Haas B.J."/>
            <person name="Majoros W.H."/>
            <person name="Farzad M."/>
            <person name="Carlton J.M."/>
            <person name="Smith R.K. Jr."/>
            <person name="Garg J."/>
            <person name="Pearlman R.E."/>
            <person name="Karrer K.M."/>
            <person name="Sun L."/>
            <person name="Manning G."/>
            <person name="Elde N.C."/>
            <person name="Turkewitz A.P."/>
            <person name="Asai D.J."/>
            <person name="Wilkes D.E."/>
            <person name="Wang Y."/>
            <person name="Cai H."/>
            <person name="Collins K."/>
            <person name="Stewart B.A."/>
            <person name="Lee S.R."/>
            <person name="Wilamowska K."/>
            <person name="Weinberg Z."/>
            <person name="Ruzzo W.L."/>
            <person name="Wloga D."/>
            <person name="Gaertig J."/>
            <person name="Frankel J."/>
            <person name="Tsao C.-C."/>
            <person name="Gorovsky M.A."/>
            <person name="Keeling P.J."/>
            <person name="Waller R.F."/>
            <person name="Patron N.J."/>
            <person name="Cherry J.M."/>
            <person name="Stover N.A."/>
            <person name="Krieger C.J."/>
            <person name="del Toro C."/>
            <person name="Ryder H.F."/>
            <person name="Williamson S.C."/>
            <person name="Barbeau R.A."/>
            <person name="Hamilton E.P."/>
            <person name="Orias E."/>
        </authorList>
    </citation>
    <scope>NUCLEOTIDE SEQUENCE [LARGE SCALE GENOMIC DNA]</scope>
    <source>
        <strain evidence="7">SB210</strain>
    </source>
</reference>
<accession>I7MFX4</accession>
<dbReference type="eggNOG" id="KOG0566">
    <property type="taxonomic scope" value="Eukaryota"/>
</dbReference>
<dbReference type="EMBL" id="GG662608">
    <property type="protein sequence ID" value="EAS00764.1"/>
    <property type="molecule type" value="Genomic_DNA"/>
</dbReference>
<keyword evidence="6" id="KW-0540">Nuclease</keyword>
<evidence type="ECO:0000256" key="2">
    <source>
        <dbReference type="ARBA" id="ARBA00009678"/>
    </source>
</evidence>
<evidence type="ECO:0000313" key="7">
    <source>
        <dbReference type="Proteomes" id="UP000009168"/>
    </source>
</evidence>
<dbReference type="GeneID" id="7829301"/>
<dbReference type="InterPro" id="IPR036691">
    <property type="entry name" value="Endo/exonu/phosph_ase_sf"/>
</dbReference>
<dbReference type="GO" id="GO:0004439">
    <property type="term" value="F:phosphatidylinositol-4,5-bisphosphate 5-phosphatase activity"/>
    <property type="evidence" value="ECO:0007669"/>
    <property type="project" value="UniProtKB-EC"/>
</dbReference>
<evidence type="ECO:0000256" key="4">
    <source>
        <dbReference type="ARBA" id="ARBA00022801"/>
    </source>
</evidence>
<dbReference type="GO" id="GO:0004519">
    <property type="term" value="F:endonuclease activity"/>
    <property type="evidence" value="ECO:0007669"/>
    <property type="project" value="UniProtKB-KW"/>
</dbReference>
<gene>
    <name evidence="6" type="ORF">TTHERM_00304330</name>
</gene>
<dbReference type="PROSITE" id="PS50275">
    <property type="entry name" value="SAC"/>
    <property type="match status" value="1"/>
</dbReference>
<dbReference type="PANTHER" id="PTHR11200:SF275">
    <property type="entry name" value="LD06095P"/>
    <property type="match status" value="1"/>
</dbReference>
<dbReference type="HOGENOM" id="CLU_003016_3_0_1"/>
<dbReference type="KEGG" id="tet:TTHERM_00304330"/>
<evidence type="ECO:0000256" key="1">
    <source>
        <dbReference type="ARBA" id="ARBA00008943"/>
    </source>
</evidence>
<dbReference type="InterPro" id="IPR000300">
    <property type="entry name" value="IPPc"/>
</dbReference>
<dbReference type="SMART" id="SM00128">
    <property type="entry name" value="IPPc"/>
    <property type="match status" value="1"/>
</dbReference>
<dbReference type="AlphaFoldDB" id="I7MFX4"/>
<evidence type="ECO:0000259" key="5">
    <source>
        <dbReference type="PROSITE" id="PS50275"/>
    </source>
</evidence>
<feature type="domain" description="SAC" evidence="5">
    <location>
        <begin position="159"/>
        <end position="512"/>
    </location>
</feature>
<proteinExistence type="inferred from homology"/>
<dbReference type="Proteomes" id="UP000009168">
    <property type="component" value="Unassembled WGS sequence"/>
</dbReference>
<dbReference type="Pfam" id="PF22669">
    <property type="entry name" value="Exo_endo_phos2"/>
    <property type="match status" value="2"/>
</dbReference>
<dbReference type="OrthoDB" id="405996at2759"/>
<evidence type="ECO:0000256" key="3">
    <source>
        <dbReference type="ARBA" id="ARBA00013044"/>
    </source>
</evidence>
<keyword evidence="6" id="KW-0255">Endonuclease</keyword>
<keyword evidence="4" id="KW-0378">Hydrolase</keyword>
<dbReference type="Pfam" id="PF02383">
    <property type="entry name" value="Syja_N"/>
    <property type="match status" value="1"/>
</dbReference>
<dbReference type="RefSeq" id="XP_001021009.1">
    <property type="nucleotide sequence ID" value="XM_001021009.3"/>
</dbReference>